<evidence type="ECO:0008006" key="4">
    <source>
        <dbReference type="Google" id="ProtNLM"/>
    </source>
</evidence>
<feature type="chain" id="PRO_5038526092" description="Secreted protein" evidence="1">
    <location>
        <begin position="29"/>
        <end position="195"/>
    </location>
</feature>
<name>A0A8E4R6T7_MYCMU</name>
<feature type="signal peptide" evidence="1">
    <location>
        <begin position="1"/>
        <end position="28"/>
    </location>
</feature>
<keyword evidence="3" id="KW-1185">Reference proteome</keyword>
<organism evidence="2 3">
    <name type="scientific">Mycolicibacterium mucogenicum DSM 44124</name>
    <dbReference type="NCBI Taxonomy" id="1226753"/>
    <lineage>
        <taxon>Bacteria</taxon>
        <taxon>Bacillati</taxon>
        <taxon>Actinomycetota</taxon>
        <taxon>Actinomycetes</taxon>
        <taxon>Mycobacteriales</taxon>
        <taxon>Mycobacteriaceae</taxon>
        <taxon>Mycolicibacterium</taxon>
    </lineage>
</organism>
<dbReference type="AlphaFoldDB" id="A0A8E4R6T7"/>
<dbReference type="RefSeq" id="WP_138158560.1">
    <property type="nucleotide sequence ID" value="NZ_ANBS01000066.1"/>
</dbReference>
<dbReference type="Proteomes" id="UP000309231">
    <property type="component" value="Chromosome"/>
</dbReference>
<proteinExistence type="predicted"/>
<reference evidence="2 3" key="1">
    <citation type="journal article" date="2019" name="BMC Evol. Biol.">
        <title>Comparative genomics of Mycobacterium mucogenicum and Mycobacterium neoaurum clade members emphasizing tRNA and non-coding RNA.</title>
        <authorList>
            <person name="Behra P.R.K."/>
            <person name="Pettersson B.M.F."/>
            <person name="Das S."/>
            <person name="Dasgupta S."/>
            <person name="Kirsebom L.A."/>
        </authorList>
    </citation>
    <scope>NUCLEOTIDE SEQUENCE [LARGE SCALE GENOMIC DNA]</scope>
    <source>
        <strain evidence="2 3">DSM 44124</strain>
    </source>
</reference>
<dbReference type="EMBL" id="CP062008">
    <property type="protein sequence ID" value="QPG68765.1"/>
    <property type="molecule type" value="Genomic_DNA"/>
</dbReference>
<accession>A0A8E4R6T7</accession>
<protein>
    <recommendedName>
        <fullName evidence="4">Secreted protein</fullName>
    </recommendedName>
</protein>
<keyword evidence="1" id="KW-0732">Signal</keyword>
<gene>
    <name evidence="2" type="ORF">C1S78_025630</name>
</gene>
<dbReference type="GeneID" id="76728340"/>
<evidence type="ECO:0000313" key="2">
    <source>
        <dbReference type="EMBL" id="QPG68765.1"/>
    </source>
</evidence>
<dbReference type="KEGG" id="mmuc:C1S78_025630"/>
<evidence type="ECO:0000256" key="1">
    <source>
        <dbReference type="SAM" id="SignalP"/>
    </source>
</evidence>
<reference evidence="2 3" key="2">
    <citation type="journal article" date="2019" name="Sci. Rep.">
        <title>Insight into the biology of Mycobacterium mucogenicum and Mycobacterium neoaurum clade members.</title>
        <authorList>
            <person name="Behra P.R.K."/>
            <person name="Pettersson B.M.F."/>
            <person name="Ramesh M."/>
            <person name="Dasgupta S."/>
            <person name="Kirsebom L.A."/>
        </authorList>
    </citation>
    <scope>NUCLEOTIDE SEQUENCE [LARGE SCALE GENOMIC DNA]</scope>
    <source>
        <strain evidence="2 3">DSM 44124</strain>
    </source>
</reference>
<sequence length="195" mass="20098">MKVTVHGLTAATAAAVLTATALMSPATAAAAVNSADAFVPVDDATKIQIHVTAQCSGGACTFNTASNLVVGGNPVPLPPNTWARENITLRSSNRNVYQDVSYSAPTGAPPINRGSWNGPVNSRQLKSQNSALVSVTFNGGGTFEEFAVDGTSLTLDVRTGKPNTEANFIACADIQVTYPGVNLTTPTACATTHYN</sequence>
<evidence type="ECO:0000313" key="3">
    <source>
        <dbReference type="Proteomes" id="UP000309231"/>
    </source>
</evidence>